<dbReference type="EMBL" id="PDCK01000045">
    <property type="protein sequence ID" value="PRQ16317.1"/>
    <property type="molecule type" value="Genomic_DNA"/>
</dbReference>
<accession>A0A2P6P304</accession>
<proteinExistence type="predicted"/>
<evidence type="ECO:0000256" key="1">
    <source>
        <dbReference type="SAM" id="MobiDB-lite"/>
    </source>
</evidence>
<feature type="compositionally biased region" description="Low complexity" evidence="1">
    <location>
        <begin position="164"/>
        <end position="175"/>
    </location>
</feature>
<protein>
    <submittedName>
        <fullName evidence="2">Uncharacterized protein</fullName>
    </submittedName>
</protein>
<dbReference type="STRING" id="74649.A0A2P6P304"/>
<dbReference type="Gramene" id="PRQ16317">
    <property type="protein sequence ID" value="PRQ16317"/>
    <property type="gene ID" value="RchiOBHm_Chr7g0182921"/>
</dbReference>
<dbReference type="Proteomes" id="UP000238479">
    <property type="component" value="Chromosome 7"/>
</dbReference>
<sequence>MFARILIELDLRYPIKRTVLVNNGNEPPFVVLVSYEVIFQVCCRCGQHRTGLHSCPLRAFNDNFFMVGHIGQEHVVYPPQMADNDFINPFLSDDVSIIFPQPLVANQFPLSSDLPSENHDGGSWKIVSRKRKGNDALFSKFGSLPNNSTKYNFKNNSLVTPGQSFEEAAAGSEASPTDPTKKKEVIVLSDSSQEVD</sequence>
<reference evidence="2 3" key="1">
    <citation type="journal article" date="2018" name="Nat. Genet.">
        <title>The Rosa genome provides new insights in the design of modern roses.</title>
        <authorList>
            <person name="Bendahmane M."/>
        </authorList>
    </citation>
    <scope>NUCLEOTIDE SEQUENCE [LARGE SCALE GENOMIC DNA]</scope>
    <source>
        <strain evidence="3">cv. Old Blush</strain>
    </source>
</reference>
<name>A0A2P6P304_ROSCH</name>
<comment type="caution">
    <text evidence="2">The sequence shown here is derived from an EMBL/GenBank/DDBJ whole genome shotgun (WGS) entry which is preliminary data.</text>
</comment>
<organism evidence="2 3">
    <name type="scientific">Rosa chinensis</name>
    <name type="common">China rose</name>
    <dbReference type="NCBI Taxonomy" id="74649"/>
    <lineage>
        <taxon>Eukaryota</taxon>
        <taxon>Viridiplantae</taxon>
        <taxon>Streptophyta</taxon>
        <taxon>Embryophyta</taxon>
        <taxon>Tracheophyta</taxon>
        <taxon>Spermatophyta</taxon>
        <taxon>Magnoliopsida</taxon>
        <taxon>eudicotyledons</taxon>
        <taxon>Gunneridae</taxon>
        <taxon>Pentapetalae</taxon>
        <taxon>rosids</taxon>
        <taxon>fabids</taxon>
        <taxon>Rosales</taxon>
        <taxon>Rosaceae</taxon>
        <taxon>Rosoideae</taxon>
        <taxon>Rosoideae incertae sedis</taxon>
        <taxon>Rosa</taxon>
    </lineage>
</organism>
<feature type="region of interest" description="Disordered" evidence="1">
    <location>
        <begin position="164"/>
        <end position="196"/>
    </location>
</feature>
<dbReference type="AlphaFoldDB" id="A0A2P6P304"/>
<evidence type="ECO:0000313" key="2">
    <source>
        <dbReference type="EMBL" id="PRQ16317.1"/>
    </source>
</evidence>
<gene>
    <name evidence="2" type="ORF">RchiOBHm_Chr7g0182921</name>
</gene>
<keyword evidence="3" id="KW-1185">Reference proteome</keyword>
<evidence type="ECO:0000313" key="3">
    <source>
        <dbReference type="Proteomes" id="UP000238479"/>
    </source>
</evidence>